<evidence type="ECO:0000313" key="1">
    <source>
        <dbReference type="EMBL" id="KAJ8796290.1"/>
    </source>
</evidence>
<comment type="caution">
    <text evidence="1">The sequence shown here is derived from an EMBL/GenBank/DDBJ whole genome shotgun (WGS) entry which is preliminary data.</text>
</comment>
<dbReference type="AlphaFoldDB" id="A0AB34HZ82"/>
<evidence type="ECO:0000313" key="2">
    <source>
        <dbReference type="Proteomes" id="UP001159641"/>
    </source>
</evidence>
<gene>
    <name evidence="1" type="ORF">J1605_018087</name>
</gene>
<reference evidence="1 2" key="1">
    <citation type="submission" date="2022-11" db="EMBL/GenBank/DDBJ databases">
        <title>Whole genome sequence of Eschrichtius robustus ER-17-0199.</title>
        <authorList>
            <person name="Bruniche-Olsen A."/>
            <person name="Black A.N."/>
            <person name="Fields C.J."/>
            <person name="Walden K."/>
            <person name="Dewoody J.A."/>
        </authorList>
    </citation>
    <scope>NUCLEOTIDE SEQUENCE [LARGE SCALE GENOMIC DNA]</scope>
    <source>
        <strain evidence="1">ER-17-0199</strain>
        <tissue evidence="1">Blubber</tissue>
    </source>
</reference>
<name>A0AB34HZ82_ESCRO</name>
<keyword evidence="2" id="KW-1185">Reference proteome</keyword>
<accession>A0AB34HZ82</accession>
<dbReference type="Proteomes" id="UP001159641">
    <property type="component" value="Unassembled WGS sequence"/>
</dbReference>
<protein>
    <submittedName>
        <fullName evidence="1">Uncharacterized protein</fullName>
    </submittedName>
</protein>
<sequence length="96" mass="10308">MTAGGPVGVAPELVKRPRNGAVTVRESLSRVPLEGSARKHRSDDVIPLLEIVRAPLACRTRPDLTEHCSLLDGITLGRRSSNIHFGSLRSETGLVS</sequence>
<dbReference type="EMBL" id="JAIQCJ010000492">
    <property type="protein sequence ID" value="KAJ8796290.1"/>
    <property type="molecule type" value="Genomic_DNA"/>
</dbReference>
<proteinExistence type="predicted"/>
<organism evidence="1 2">
    <name type="scientific">Eschrichtius robustus</name>
    <name type="common">California gray whale</name>
    <name type="synonym">Eschrichtius gibbosus</name>
    <dbReference type="NCBI Taxonomy" id="9764"/>
    <lineage>
        <taxon>Eukaryota</taxon>
        <taxon>Metazoa</taxon>
        <taxon>Chordata</taxon>
        <taxon>Craniata</taxon>
        <taxon>Vertebrata</taxon>
        <taxon>Euteleostomi</taxon>
        <taxon>Mammalia</taxon>
        <taxon>Eutheria</taxon>
        <taxon>Laurasiatheria</taxon>
        <taxon>Artiodactyla</taxon>
        <taxon>Whippomorpha</taxon>
        <taxon>Cetacea</taxon>
        <taxon>Mysticeti</taxon>
        <taxon>Eschrichtiidae</taxon>
        <taxon>Eschrichtius</taxon>
    </lineage>
</organism>